<dbReference type="SMART" id="SM00226">
    <property type="entry name" value="LMWPc"/>
    <property type="match status" value="1"/>
</dbReference>
<protein>
    <submittedName>
        <fullName evidence="3">Arsenate reductase ArsC</fullName>
    </submittedName>
</protein>
<evidence type="ECO:0000313" key="3">
    <source>
        <dbReference type="EMBL" id="MCQ8127508.1"/>
    </source>
</evidence>
<comment type="caution">
    <text evidence="3">The sequence shown here is derived from an EMBL/GenBank/DDBJ whole genome shotgun (WGS) entry which is preliminary data.</text>
</comment>
<dbReference type="RefSeq" id="WP_256613836.1">
    <property type="nucleotide sequence ID" value="NZ_JANIBK010000010.1"/>
</dbReference>
<reference evidence="3 4" key="1">
    <citation type="submission" date="2022-07" db="EMBL/GenBank/DDBJ databases">
        <title>Methylomonas rivi sp. nov., Methylomonas rosea sp. nov., Methylomonas aureus sp. nov. and Methylomonas subterranea sp. nov., four novel methanotrophs isolated from a freshwater creek and the deep terrestrial subsurface.</title>
        <authorList>
            <person name="Abin C."/>
            <person name="Sankaranarayanan K."/>
            <person name="Garner C."/>
            <person name="Sindelar R."/>
            <person name="Kotary K."/>
            <person name="Garner R."/>
            <person name="Barclay S."/>
            <person name="Lawson P."/>
            <person name="Krumholz L."/>
        </authorList>
    </citation>
    <scope>NUCLEOTIDE SEQUENCE [LARGE SCALE GENOMIC DNA]</scope>
    <source>
        <strain evidence="3 4">WSC-6</strain>
    </source>
</reference>
<accession>A0ABT1U0Z6</accession>
<dbReference type="Proteomes" id="UP001524586">
    <property type="component" value="Unassembled WGS sequence"/>
</dbReference>
<proteinExistence type="predicted"/>
<dbReference type="Gene3D" id="3.40.50.2300">
    <property type="match status" value="1"/>
</dbReference>
<gene>
    <name evidence="3" type="ORF">NP596_03470</name>
</gene>
<keyword evidence="1" id="KW-0059">Arsenical resistance</keyword>
<evidence type="ECO:0000259" key="2">
    <source>
        <dbReference type="SMART" id="SM00226"/>
    </source>
</evidence>
<evidence type="ECO:0000313" key="4">
    <source>
        <dbReference type="Proteomes" id="UP001524586"/>
    </source>
</evidence>
<dbReference type="CDD" id="cd16345">
    <property type="entry name" value="LMWP_ArsC"/>
    <property type="match status" value="1"/>
</dbReference>
<feature type="domain" description="Phosphotyrosine protein phosphatase I" evidence="2">
    <location>
        <begin position="6"/>
        <end position="144"/>
    </location>
</feature>
<organism evidence="3 4">
    <name type="scientific">Methylomonas rivi</name>
    <dbReference type="NCBI Taxonomy" id="2952226"/>
    <lineage>
        <taxon>Bacteria</taxon>
        <taxon>Pseudomonadati</taxon>
        <taxon>Pseudomonadota</taxon>
        <taxon>Gammaproteobacteria</taxon>
        <taxon>Methylococcales</taxon>
        <taxon>Methylococcaceae</taxon>
        <taxon>Methylomonas</taxon>
    </lineage>
</organism>
<keyword evidence="4" id="KW-1185">Reference proteome</keyword>
<dbReference type="Pfam" id="PF01451">
    <property type="entry name" value="LMWPc"/>
    <property type="match status" value="1"/>
</dbReference>
<dbReference type="InterPro" id="IPR036196">
    <property type="entry name" value="Ptyr_pPase_sf"/>
</dbReference>
<dbReference type="SUPFAM" id="SSF52788">
    <property type="entry name" value="Phosphotyrosine protein phosphatases I"/>
    <property type="match status" value="1"/>
</dbReference>
<dbReference type="InterPro" id="IPR023485">
    <property type="entry name" value="Ptyr_pPase"/>
</dbReference>
<dbReference type="EMBL" id="JANIBK010000010">
    <property type="protein sequence ID" value="MCQ8127508.1"/>
    <property type="molecule type" value="Genomic_DNA"/>
</dbReference>
<evidence type="ECO:0000256" key="1">
    <source>
        <dbReference type="ARBA" id="ARBA00022849"/>
    </source>
</evidence>
<name>A0ABT1U0Z6_9GAMM</name>
<sequence>MTGKTYRVLFICTGNSARSIMAEAILNQIGGGRFRAYSAGSHPAGKVHPRALELLQGLYHDTAALRSKSWDEFTGTDAPRVDFVFTVCDKSAGEPCPVWPGQPMRAHWGVADPAMLYADEERMQKLFFDTYILLKRRIELFCNLPLHKLDAITLKHQLDELGATPSSAGLHSNSEEPLS</sequence>
<dbReference type="PANTHER" id="PTHR43428:SF1">
    <property type="entry name" value="ARSENATE REDUCTASE"/>
    <property type="match status" value="1"/>
</dbReference>
<dbReference type="PANTHER" id="PTHR43428">
    <property type="entry name" value="ARSENATE REDUCTASE"/>
    <property type="match status" value="1"/>
</dbReference>